<protein>
    <submittedName>
        <fullName evidence="2">Uncharacterized protein</fullName>
    </submittedName>
</protein>
<dbReference type="InterPro" id="IPR028919">
    <property type="entry name" value="Viral_movement"/>
</dbReference>
<gene>
    <name evidence="2" type="ORF">SO802_014875</name>
</gene>
<comment type="caution">
    <text evidence="2">The sequence shown here is derived from an EMBL/GenBank/DDBJ whole genome shotgun (WGS) entry which is preliminary data.</text>
</comment>
<evidence type="ECO:0000256" key="1">
    <source>
        <dbReference type="SAM" id="MobiDB-lite"/>
    </source>
</evidence>
<accession>A0AAW2CST2</accession>
<dbReference type="Pfam" id="PF01107">
    <property type="entry name" value="MP"/>
    <property type="match status" value="1"/>
</dbReference>
<feature type="region of interest" description="Disordered" evidence="1">
    <location>
        <begin position="192"/>
        <end position="289"/>
    </location>
</feature>
<dbReference type="AlphaFoldDB" id="A0AAW2CST2"/>
<dbReference type="Proteomes" id="UP001459277">
    <property type="component" value="Unassembled WGS sequence"/>
</dbReference>
<dbReference type="PANTHER" id="PTHR47599">
    <property type="entry name" value="CELL-TO-CELL MOVEMENT PROTEIN"/>
    <property type="match status" value="1"/>
</dbReference>
<feature type="compositionally biased region" description="Polar residues" evidence="1">
    <location>
        <begin position="249"/>
        <end position="258"/>
    </location>
</feature>
<dbReference type="EMBL" id="JAZDWU010000005">
    <property type="protein sequence ID" value="KAL0001094.1"/>
    <property type="molecule type" value="Genomic_DNA"/>
</dbReference>
<dbReference type="InterPro" id="IPR051596">
    <property type="entry name" value="Caulimoviridae_Movement"/>
</dbReference>
<evidence type="ECO:0000313" key="3">
    <source>
        <dbReference type="Proteomes" id="UP001459277"/>
    </source>
</evidence>
<evidence type="ECO:0000313" key="2">
    <source>
        <dbReference type="EMBL" id="KAL0001094.1"/>
    </source>
</evidence>
<proteinExistence type="predicted"/>
<reference evidence="2 3" key="1">
    <citation type="submission" date="2024-01" db="EMBL/GenBank/DDBJ databases">
        <title>A telomere-to-telomere, gap-free genome of sweet tea (Lithocarpus litseifolius).</title>
        <authorList>
            <person name="Zhou J."/>
        </authorList>
    </citation>
    <scope>NUCLEOTIDE SEQUENCE [LARGE SCALE GENOMIC DNA]</scope>
    <source>
        <strain evidence="2">Zhou-2022a</strain>
        <tissue evidence="2">Leaf</tissue>
    </source>
</reference>
<feature type="compositionally biased region" description="Low complexity" evidence="1">
    <location>
        <begin position="222"/>
        <end position="231"/>
    </location>
</feature>
<sequence>MNRLFRSNFSSSLASRSTSLPEIPQDAGIINSEEYELSDLDLKIGDWNLLKVGVKALIRLGLNNLILLALRDTRHIRFKDSLLGTIQTSLSNRPVYFDCFPNFTLHLHDPHIMKAFTLNIKTHGTLMVQGTSQIALIYRVYYKCIKTNMNVGALDKKKMGETLFIQTNVQAKQLADDTVRLSFDQSRFRTPLDEYRPRSPIDLRRSPLPSKQPPFLLRDRSASQASSSRPLAPYPRSRRDLGVEIQGVKTRSQVSTPCYTAKQDSVVDQDDDNSRKTPSPYKTDMEDPY</sequence>
<name>A0AAW2CST2_9ROSI</name>
<keyword evidence="3" id="KW-1185">Reference proteome</keyword>
<dbReference type="PANTHER" id="PTHR47599:SF4">
    <property type="entry name" value="POLYPROTEIN"/>
    <property type="match status" value="1"/>
</dbReference>
<feature type="compositionally biased region" description="Basic and acidic residues" evidence="1">
    <location>
        <begin position="192"/>
        <end position="205"/>
    </location>
</feature>
<organism evidence="2 3">
    <name type="scientific">Lithocarpus litseifolius</name>
    <dbReference type="NCBI Taxonomy" id="425828"/>
    <lineage>
        <taxon>Eukaryota</taxon>
        <taxon>Viridiplantae</taxon>
        <taxon>Streptophyta</taxon>
        <taxon>Embryophyta</taxon>
        <taxon>Tracheophyta</taxon>
        <taxon>Spermatophyta</taxon>
        <taxon>Magnoliopsida</taxon>
        <taxon>eudicotyledons</taxon>
        <taxon>Gunneridae</taxon>
        <taxon>Pentapetalae</taxon>
        <taxon>rosids</taxon>
        <taxon>fabids</taxon>
        <taxon>Fagales</taxon>
        <taxon>Fagaceae</taxon>
        <taxon>Lithocarpus</taxon>
    </lineage>
</organism>